<proteinExistence type="predicted"/>
<accession>A0ABS8DU20</accession>
<name>A0ABS8DU20_9GAMM</name>
<evidence type="ECO:0000259" key="1">
    <source>
        <dbReference type="Pfam" id="PF04230"/>
    </source>
</evidence>
<keyword evidence="2" id="KW-0808">Transferase</keyword>
<feature type="domain" description="Polysaccharide pyruvyl transferase" evidence="1">
    <location>
        <begin position="76"/>
        <end position="197"/>
    </location>
</feature>
<dbReference type="EMBL" id="WHVL01000004">
    <property type="protein sequence ID" value="MCB8889545.1"/>
    <property type="molecule type" value="Genomic_DNA"/>
</dbReference>
<evidence type="ECO:0000313" key="2">
    <source>
        <dbReference type="EMBL" id="MCB8889545.1"/>
    </source>
</evidence>
<dbReference type="RefSeq" id="WP_227390218.1">
    <property type="nucleotide sequence ID" value="NZ_JBHSCJ010000002.1"/>
</dbReference>
<reference evidence="2 3" key="1">
    <citation type="journal article" date="2021" name="Sci. Rep.">
        <title>Genome analysis of a halophilic bacterium Halomonas malpeensis YU-PRIM-29(T) reveals its exopolysaccharide and pigment producing capabilities.</title>
        <authorList>
            <person name="Athmika"/>
            <person name="Ghate S.D."/>
            <person name="Arun A.B."/>
            <person name="Rao S.S."/>
            <person name="Kumar S.T.A."/>
            <person name="Kandiyil M.K."/>
            <person name="Saptami K."/>
            <person name="Rekha P.D."/>
        </authorList>
    </citation>
    <scope>NUCLEOTIDE SEQUENCE [LARGE SCALE GENOMIC DNA]</scope>
    <source>
        <strain evidence="3">prim 29</strain>
    </source>
</reference>
<dbReference type="Pfam" id="PF04230">
    <property type="entry name" value="PS_pyruv_trans"/>
    <property type="match status" value="1"/>
</dbReference>
<dbReference type="InterPro" id="IPR007345">
    <property type="entry name" value="Polysacch_pyruvyl_Trfase"/>
</dbReference>
<protein>
    <submittedName>
        <fullName evidence="2">Polysaccharide pyruvyl transferase family protein</fullName>
    </submittedName>
</protein>
<dbReference type="Proteomes" id="UP001319882">
    <property type="component" value="Unassembled WGS sequence"/>
</dbReference>
<organism evidence="2 3">
    <name type="scientific">Vreelandella malpeensis</name>
    <dbReference type="NCBI Taxonomy" id="1172368"/>
    <lineage>
        <taxon>Bacteria</taxon>
        <taxon>Pseudomonadati</taxon>
        <taxon>Pseudomonadota</taxon>
        <taxon>Gammaproteobacteria</taxon>
        <taxon>Oceanospirillales</taxon>
        <taxon>Halomonadaceae</taxon>
        <taxon>Vreelandella</taxon>
    </lineage>
</organism>
<evidence type="ECO:0000313" key="3">
    <source>
        <dbReference type="Proteomes" id="UP001319882"/>
    </source>
</evidence>
<sequence>MLKLIPFRMYNKIRNLGDSINPYVIEYVTKGEVVPVFSNKKDTPHLLGIGSIFFDASLSSHIWGSGIINKKNNLPKINPKNIHALRGKKTAELLMDLGYKIPDVPLGDPGVFAKNILDVEEWNYSKKYKACVIPHHASIDSPFFKKLRRNKDIVVLNMMTSDISILKIIAQSECVLSQSLHGLIFSEALGIPNLWISDKFDENWKFKFEDWFSTTLNPQKNPVSFEVPFSDMLKMSRLHSSIISRQDLIDAFPHKELVTGLQDNYKISHNHSEFFDLRVNNFPYKDSILNENTNKNEIEMLERKVKEGFAIANSFFSYPYYTFVNFGHSYNIGKLEKITNIMDKKHNFVFATLNFGKQPPKGVRVYNVDGFRVTKNMPVGDSFVIRPNGRILFGKEYLNFYLD</sequence>
<comment type="caution">
    <text evidence="2">The sequence shown here is derived from an EMBL/GenBank/DDBJ whole genome shotgun (WGS) entry which is preliminary data.</text>
</comment>
<dbReference type="GO" id="GO:0016740">
    <property type="term" value="F:transferase activity"/>
    <property type="evidence" value="ECO:0007669"/>
    <property type="project" value="UniProtKB-KW"/>
</dbReference>
<keyword evidence="3" id="KW-1185">Reference proteome</keyword>
<gene>
    <name evidence="2" type="ORF">GEV37_10505</name>
</gene>